<evidence type="ECO:0000256" key="2">
    <source>
        <dbReference type="ARBA" id="ARBA00022670"/>
    </source>
</evidence>
<feature type="signal peptide" evidence="7">
    <location>
        <begin position="1"/>
        <end position="37"/>
    </location>
</feature>
<dbReference type="InterPro" id="IPR015500">
    <property type="entry name" value="Peptidase_S8_subtilisin-rel"/>
</dbReference>
<protein>
    <recommendedName>
        <fullName evidence="8">Peptidase S8/S53 domain-containing protein</fullName>
    </recommendedName>
</protein>
<dbReference type="PANTHER" id="PTHR43806">
    <property type="entry name" value="PEPTIDASE S8"/>
    <property type="match status" value="1"/>
</dbReference>
<dbReference type="InterPro" id="IPR008964">
    <property type="entry name" value="Invasin/intimin_cell_adhesion"/>
</dbReference>
<keyword evidence="4 5" id="KW-0720">Serine protease</keyword>
<keyword evidence="7" id="KW-0732">Signal</keyword>
<dbReference type="PROSITE" id="PS00137">
    <property type="entry name" value="SUBTILASE_HIS"/>
    <property type="match status" value="1"/>
</dbReference>
<comment type="caution">
    <text evidence="9">The sequence shown here is derived from an EMBL/GenBank/DDBJ whole genome shotgun (WGS) entry which is preliminary data.</text>
</comment>
<evidence type="ECO:0000256" key="3">
    <source>
        <dbReference type="ARBA" id="ARBA00022801"/>
    </source>
</evidence>
<dbReference type="SUPFAM" id="SSF52743">
    <property type="entry name" value="Subtilisin-like"/>
    <property type="match status" value="1"/>
</dbReference>
<accession>A0ABQ2B9P1</accession>
<evidence type="ECO:0000256" key="5">
    <source>
        <dbReference type="PROSITE-ProRule" id="PRU01240"/>
    </source>
</evidence>
<name>A0ABQ2B9P1_9MICO</name>
<dbReference type="SUPFAM" id="SSF49373">
    <property type="entry name" value="Invasin/intimin cell-adhesion fragments"/>
    <property type="match status" value="1"/>
</dbReference>
<dbReference type="InterPro" id="IPR023828">
    <property type="entry name" value="Peptidase_S8_Ser-AS"/>
</dbReference>
<dbReference type="PANTHER" id="PTHR43806:SF11">
    <property type="entry name" value="CEREVISIN-RELATED"/>
    <property type="match status" value="1"/>
</dbReference>
<evidence type="ECO:0000256" key="6">
    <source>
        <dbReference type="RuleBase" id="RU003355"/>
    </source>
</evidence>
<keyword evidence="2 5" id="KW-0645">Protease</keyword>
<keyword evidence="10" id="KW-1185">Reference proteome</keyword>
<sequence>MSPSIRRRRRHDRRRPRALVGALALLALALPTTAATAAPDPGPAPDADERALVAQAEDDGPITVVVELRDDRERGRDVRTRNLAADVGARTVRTYDAFPYAAMRADADAIRSLATSPDVAKVHPNRTYRPTLDSSTAVIGADVAHRRGVDGSGQTVAVLDTGIDGQHEFFDDRVVAESCHSNASGLGRTLCPGGGEDESGPGSADALTPACLDGEVSICDHGSHVAGTAAGGGGGSAPSAGVAPGAGIIAVQVFTRYDDPEICDGVAPCVASNTADILAGLDDVAALAGEHAVAAVNLSLGSPENNTGHCPGDPVAGAFGTLVGAGVAPVVSAGNEGHQAGVGSPACVEAAVTVGATADDDSVAGFSNRGVLLDVFAPGVDVTSSVPTATHDAYAPMQGTSMAAPHVAGALAVLRQEMPDASVGELVELLRDTGADVTYDSGGTPVTTPRIDLAEALPRIPTVVTWSGPDAVANGASTELSAVLTEVSADGPPVAGAEVTLSLGAGDDRQTCTGETDASGEATCTVVPDQPLTDDATLPVGAEFAGDDVYEPSSTSDTVLLEHYTGRASGLSASVGLPLLDLEIDREPDTGPVRTAQATTTDTPCTPSVGVLVLRAGGLCPEVTTSLDPGTSTATSSVGDVRIGLPGLPVIEVEGLTATSTSTCADGGSAEGSVGLTLKVGGKTVPVDPGVGVEVDLPGAARIVVNEQTPVPGADHGLTVNAVHVTALGGLADVVVGTATSDVHHCAG</sequence>
<feature type="active site" description="Charge relay system" evidence="5">
    <location>
        <position position="160"/>
    </location>
</feature>
<evidence type="ECO:0000256" key="4">
    <source>
        <dbReference type="ARBA" id="ARBA00022825"/>
    </source>
</evidence>
<feature type="chain" id="PRO_5047519248" description="Peptidase S8/S53 domain-containing protein" evidence="7">
    <location>
        <begin position="38"/>
        <end position="748"/>
    </location>
</feature>
<keyword evidence="3 5" id="KW-0378">Hydrolase</keyword>
<dbReference type="NCBIfam" id="NF040603">
    <property type="entry name" value="choice_anch_P"/>
    <property type="match status" value="1"/>
</dbReference>
<dbReference type="PRINTS" id="PR00723">
    <property type="entry name" value="SUBTILISIN"/>
</dbReference>
<dbReference type="Proteomes" id="UP000632535">
    <property type="component" value="Unassembled WGS sequence"/>
</dbReference>
<dbReference type="InterPro" id="IPR022398">
    <property type="entry name" value="Peptidase_S8_His-AS"/>
</dbReference>
<proteinExistence type="inferred from homology"/>
<evidence type="ECO:0000313" key="10">
    <source>
        <dbReference type="Proteomes" id="UP000632535"/>
    </source>
</evidence>
<dbReference type="Gene3D" id="3.40.50.200">
    <property type="entry name" value="Peptidase S8/S53 domain"/>
    <property type="match status" value="1"/>
</dbReference>
<dbReference type="PROSITE" id="PS00138">
    <property type="entry name" value="SUBTILASE_SER"/>
    <property type="match status" value="1"/>
</dbReference>
<dbReference type="PROSITE" id="PS51892">
    <property type="entry name" value="SUBTILASE"/>
    <property type="match status" value="1"/>
</dbReference>
<evidence type="ECO:0000259" key="8">
    <source>
        <dbReference type="Pfam" id="PF00082"/>
    </source>
</evidence>
<reference evidence="10" key="1">
    <citation type="journal article" date="2019" name="Int. J. Syst. Evol. Microbiol.">
        <title>The Global Catalogue of Microorganisms (GCM) 10K type strain sequencing project: providing services to taxonomists for standard genome sequencing and annotation.</title>
        <authorList>
            <consortium name="The Broad Institute Genomics Platform"/>
            <consortium name="The Broad Institute Genome Sequencing Center for Infectious Disease"/>
            <person name="Wu L."/>
            <person name="Ma J."/>
        </authorList>
    </citation>
    <scope>NUCLEOTIDE SEQUENCE [LARGE SCALE GENOMIC DNA]</scope>
    <source>
        <strain evidence="10">CCM 8653</strain>
    </source>
</reference>
<evidence type="ECO:0000313" key="9">
    <source>
        <dbReference type="EMBL" id="GGI11077.1"/>
    </source>
</evidence>
<gene>
    <name evidence="9" type="ORF">GCM10007368_34410</name>
</gene>
<feature type="active site" description="Charge relay system" evidence="5">
    <location>
        <position position="221"/>
    </location>
</feature>
<evidence type="ECO:0000256" key="7">
    <source>
        <dbReference type="SAM" id="SignalP"/>
    </source>
</evidence>
<dbReference type="InterPro" id="IPR050131">
    <property type="entry name" value="Peptidase_S8_subtilisin-like"/>
</dbReference>
<dbReference type="RefSeq" id="WP_188524950.1">
    <property type="nucleotide sequence ID" value="NZ_BMDG01000013.1"/>
</dbReference>
<dbReference type="InterPro" id="IPR023827">
    <property type="entry name" value="Peptidase_S8_Asp-AS"/>
</dbReference>
<feature type="domain" description="Peptidase S8/S53" evidence="8">
    <location>
        <begin position="151"/>
        <end position="434"/>
    </location>
</feature>
<feature type="active site" description="Charge relay system" evidence="5">
    <location>
        <position position="401"/>
    </location>
</feature>
<dbReference type="InterPro" id="IPR036852">
    <property type="entry name" value="Peptidase_S8/S53_dom_sf"/>
</dbReference>
<dbReference type="PROSITE" id="PS00136">
    <property type="entry name" value="SUBTILASE_ASP"/>
    <property type="match status" value="1"/>
</dbReference>
<dbReference type="InterPro" id="IPR013783">
    <property type="entry name" value="Ig-like_fold"/>
</dbReference>
<dbReference type="Pfam" id="PF00082">
    <property type="entry name" value="Peptidase_S8"/>
    <property type="match status" value="1"/>
</dbReference>
<dbReference type="InterPro" id="IPR000209">
    <property type="entry name" value="Peptidase_S8/S53_dom"/>
</dbReference>
<dbReference type="EMBL" id="BMDG01000013">
    <property type="protein sequence ID" value="GGI11077.1"/>
    <property type="molecule type" value="Genomic_DNA"/>
</dbReference>
<evidence type="ECO:0000256" key="1">
    <source>
        <dbReference type="ARBA" id="ARBA00011073"/>
    </source>
</evidence>
<comment type="similarity">
    <text evidence="1 5 6">Belongs to the peptidase S8 family.</text>
</comment>
<dbReference type="Gene3D" id="2.60.40.10">
    <property type="entry name" value="Immunoglobulins"/>
    <property type="match status" value="1"/>
</dbReference>
<organism evidence="9 10">
    <name type="scientific">Isoptericola cucumis</name>
    <dbReference type="NCBI Taxonomy" id="1776856"/>
    <lineage>
        <taxon>Bacteria</taxon>
        <taxon>Bacillati</taxon>
        <taxon>Actinomycetota</taxon>
        <taxon>Actinomycetes</taxon>
        <taxon>Micrococcales</taxon>
        <taxon>Promicromonosporaceae</taxon>
        <taxon>Isoptericola</taxon>
    </lineage>
</organism>